<dbReference type="GO" id="GO:0006438">
    <property type="term" value="P:valyl-tRNA aminoacylation"/>
    <property type="evidence" value="ECO:0007669"/>
    <property type="project" value="InterPro"/>
</dbReference>
<dbReference type="ExpressionAtlas" id="A0A2K3PID0">
    <property type="expression patterns" value="baseline"/>
</dbReference>
<dbReference type="SUPFAM" id="SSF50677">
    <property type="entry name" value="ValRS/IleRS/LeuRS editing domain"/>
    <property type="match status" value="1"/>
</dbReference>
<evidence type="ECO:0000313" key="11">
    <source>
        <dbReference type="EMBL" id="PNY15047.1"/>
    </source>
</evidence>
<dbReference type="GO" id="GO:0005524">
    <property type="term" value="F:ATP binding"/>
    <property type="evidence" value="ECO:0007669"/>
    <property type="project" value="UniProtKB-KW"/>
</dbReference>
<evidence type="ECO:0000256" key="1">
    <source>
        <dbReference type="ARBA" id="ARBA00005594"/>
    </source>
</evidence>
<evidence type="ECO:0000256" key="5">
    <source>
        <dbReference type="ARBA" id="ARBA00022840"/>
    </source>
</evidence>
<keyword evidence="7" id="KW-0030">Aminoacyl-tRNA synthetase</keyword>
<evidence type="ECO:0000313" key="12">
    <source>
        <dbReference type="Proteomes" id="UP000236291"/>
    </source>
</evidence>
<dbReference type="Gene3D" id="3.90.740.10">
    <property type="entry name" value="Valyl/Leucyl/Isoleucyl-tRNA synthetase, editing domain"/>
    <property type="match status" value="1"/>
</dbReference>
<dbReference type="PANTHER" id="PTHR11946">
    <property type="entry name" value="VALYL-TRNA SYNTHETASES"/>
    <property type="match status" value="1"/>
</dbReference>
<keyword evidence="6" id="KW-0648">Protein biosynthesis</keyword>
<evidence type="ECO:0000259" key="10">
    <source>
        <dbReference type="Pfam" id="PF00133"/>
    </source>
</evidence>
<dbReference type="Pfam" id="PF00133">
    <property type="entry name" value="tRNA-synt_1"/>
    <property type="match status" value="1"/>
</dbReference>
<dbReference type="EMBL" id="ASHM01007348">
    <property type="protein sequence ID" value="PNY15047.1"/>
    <property type="molecule type" value="Genomic_DNA"/>
</dbReference>
<dbReference type="GO" id="GO:0009791">
    <property type="term" value="P:post-embryonic development"/>
    <property type="evidence" value="ECO:0007669"/>
    <property type="project" value="UniProtKB-ARBA"/>
</dbReference>
<dbReference type="PANTHER" id="PTHR11946:SF93">
    <property type="entry name" value="VALINE--TRNA LIGASE, CHLOROPLASTIC_MITOCHONDRIAL 2"/>
    <property type="match status" value="1"/>
</dbReference>
<dbReference type="InterPro" id="IPR009008">
    <property type="entry name" value="Val/Leu/Ile-tRNA-synth_edit"/>
</dbReference>
<accession>A0A2K3PID0</accession>
<dbReference type="GO" id="GO:0048608">
    <property type="term" value="P:reproductive structure development"/>
    <property type="evidence" value="ECO:0007669"/>
    <property type="project" value="UniProtKB-ARBA"/>
</dbReference>
<reference evidence="11 12" key="2">
    <citation type="journal article" date="2017" name="Front. Plant Sci.">
        <title>Gene Classification and Mining of Molecular Markers Useful in Red Clover (Trifolium pratense) Breeding.</title>
        <authorList>
            <person name="Istvanek J."/>
            <person name="Dluhosova J."/>
            <person name="Dluhos P."/>
            <person name="Patkova L."/>
            <person name="Nedelnik J."/>
            <person name="Repkova J."/>
        </authorList>
    </citation>
    <scope>NUCLEOTIDE SEQUENCE [LARGE SCALE GENOMIC DNA]</scope>
    <source>
        <strain evidence="12">cv. Tatra</strain>
        <tissue evidence="11">Young leaves</tissue>
    </source>
</reference>
<evidence type="ECO:0000256" key="2">
    <source>
        <dbReference type="ARBA" id="ARBA00013169"/>
    </source>
</evidence>
<proteinExistence type="inferred from homology"/>
<dbReference type="Proteomes" id="UP000236291">
    <property type="component" value="Unassembled WGS sequence"/>
</dbReference>
<comment type="caution">
    <text evidence="11">The sequence shown here is derived from an EMBL/GenBank/DDBJ whole genome shotgun (WGS) entry which is preliminary data.</text>
</comment>
<feature type="non-terminal residue" evidence="11">
    <location>
        <position position="324"/>
    </location>
</feature>
<comment type="catalytic activity">
    <reaction evidence="9">
        <text>tRNA(Val) + L-valine + ATP = L-valyl-tRNA(Val) + AMP + diphosphate</text>
        <dbReference type="Rhea" id="RHEA:10704"/>
        <dbReference type="Rhea" id="RHEA-COMP:9672"/>
        <dbReference type="Rhea" id="RHEA-COMP:9708"/>
        <dbReference type="ChEBI" id="CHEBI:30616"/>
        <dbReference type="ChEBI" id="CHEBI:33019"/>
        <dbReference type="ChEBI" id="CHEBI:57762"/>
        <dbReference type="ChEBI" id="CHEBI:78442"/>
        <dbReference type="ChEBI" id="CHEBI:78537"/>
        <dbReference type="ChEBI" id="CHEBI:456215"/>
        <dbReference type="EC" id="6.1.1.9"/>
    </reaction>
</comment>
<dbReference type="PRINTS" id="PR00986">
    <property type="entry name" value="TRNASYNTHVAL"/>
</dbReference>
<organism evidence="11 12">
    <name type="scientific">Trifolium pratense</name>
    <name type="common">Red clover</name>
    <dbReference type="NCBI Taxonomy" id="57577"/>
    <lineage>
        <taxon>Eukaryota</taxon>
        <taxon>Viridiplantae</taxon>
        <taxon>Streptophyta</taxon>
        <taxon>Embryophyta</taxon>
        <taxon>Tracheophyta</taxon>
        <taxon>Spermatophyta</taxon>
        <taxon>Magnoliopsida</taxon>
        <taxon>eudicotyledons</taxon>
        <taxon>Gunneridae</taxon>
        <taxon>Pentapetalae</taxon>
        <taxon>rosids</taxon>
        <taxon>fabids</taxon>
        <taxon>Fabales</taxon>
        <taxon>Fabaceae</taxon>
        <taxon>Papilionoideae</taxon>
        <taxon>50 kb inversion clade</taxon>
        <taxon>NPAAA clade</taxon>
        <taxon>Hologalegina</taxon>
        <taxon>IRL clade</taxon>
        <taxon>Trifolieae</taxon>
        <taxon>Trifolium</taxon>
    </lineage>
</organism>
<dbReference type="EC" id="6.1.1.9" evidence="2"/>
<sequence length="324" mass="37118">MLSLSSPFSVCNRLNPLLFYTRRRTISHSSYSRRFRFNRFTTTPIRLLTVAAASENNGVFTSPEIAKSFDFAAEERIYNWWESQGYFKPNFDRGGDPFVISMPPPNVTGSLHMGHAMFVTLEDIMVRYNRMKGRPTLWLPGTDHAGIATQLVVERMLASEGIKRVEMSRDQFTSKVWQWKEKYGGTITNQIKRLGASCDWSREHFTLDEQLSESVVEAFVRLHEKGLIYQGSYMVNWSPTLQTAVSDLEVEYSEESGYLYHIRYRVAGGSRDDWLTVATTRPETLFGDVALAVNPQDDRYSKYIGQMAIVPLTFGRNVPIISDK</sequence>
<evidence type="ECO:0000256" key="3">
    <source>
        <dbReference type="ARBA" id="ARBA00022598"/>
    </source>
</evidence>
<evidence type="ECO:0000256" key="4">
    <source>
        <dbReference type="ARBA" id="ARBA00022741"/>
    </source>
</evidence>
<dbReference type="Gene3D" id="3.40.50.620">
    <property type="entry name" value="HUPs"/>
    <property type="match status" value="1"/>
</dbReference>
<dbReference type="GO" id="GO:0004832">
    <property type="term" value="F:valine-tRNA ligase activity"/>
    <property type="evidence" value="ECO:0007669"/>
    <property type="project" value="UniProtKB-EC"/>
</dbReference>
<dbReference type="InterPro" id="IPR002303">
    <property type="entry name" value="Valyl-tRNA_ligase"/>
</dbReference>
<evidence type="ECO:0000256" key="7">
    <source>
        <dbReference type="ARBA" id="ARBA00023146"/>
    </source>
</evidence>
<evidence type="ECO:0000256" key="9">
    <source>
        <dbReference type="ARBA" id="ARBA00047552"/>
    </source>
</evidence>
<dbReference type="GO" id="GO:0002161">
    <property type="term" value="F:aminoacyl-tRNA deacylase activity"/>
    <property type="evidence" value="ECO:0007669"/>
    <property type="project" value="InterPro"/>
</dbReference>
<name>A0A2K3PID0_TRIPR</name>
<reference evidence="11 12" key="1">
    <citation type="journal article" date="2014" name="Am. J. Bot.">
        <title>Genome assembly and annotation for red clover (Trifolium pratense; Fabaceae).</title>
        <authorList>
            <person name="Istvanek J."/>
            <person name="Jaros M."/>
            <person name="Krenek A."/>
            <person name="Repkova J."/>
        </authorList>
    </citation>
    <scope>NUCLEOTIDE SEQUENCE [LARGE SCALE GENOMIC DNA]</scope>
    <source>
        <strain evidence="12">cv. Tatra</strain>
        <tissue evidence="11">Young leaves</tissue>
    </source>
</reference>
<dbReference type="InterPro" id="IPR002300">
    <property type="entry name" value="aa-tRNA-synth_Ia"/>
</dbReference>
<dbReference type="InterPro" id="IPR001412">
    <property type="entry name" value="aa-tRNA-synth_I_CS"/>
</dbReference>
<dbReference type="STRING" id="57577.A0A2K3PID0"/>
<protein>
    <recommendedName>
        <fullName evidence="2">valine--tRNA ligase</fullName>
        <ecNumber evidence="2">6.1.1.9</ecNumber>
    </recommendedName>
    <alternativeName>
        <fullName evidence="8">Valyl-tRNA synthetase</fullName>
    </alternativeName>
</protein>
<keyword evidence="5" id="KW-0067">ATP-binding</keyword>
<dbReference type="FunFam" id="3.40.50.620:FF:000020">
    <property type="entry name" value="Valine--tRNA ligase, mitochondrial"/>
    <property type="match status" value="1"/>
</dbReference>
<feature type="domain" description="Aminoacyl-tRNA synthetase class Ia" evidence="10">
    <location>
        <begin position="77"/>
        <end position="256"/>
    </location>
</feature>
<dbReference type="GO" id="GO:0005829">
    <property type="term" value="C:cytosol"/>
    <property type="evidence" value="ECO:0007669"/>
    <property type="project" value="TreeGrafter"/>
</dbReference>
<keyword evidence="4" id="KW-0547">Nucleotide-binding</keyword>
<evidence type="ECO:0000256" key="8">
    <source>
        <dbReference type="ARBA" id="ARBA00029936"/>
    </source>
</evidence>
<dbReference type="PROSITE" id="PS00178">
    <property type="entry name" value="AA_TRNA_LIGASE_I"/>
    <property type="match status" value="1"/>
</dbReference>
<dbReference type="SUPFAM" id="SSF52374">
    <property type="entry name" value="Nucleotidylyl transferase"/>
    <property type="match status" value="1"/>
</dbReference>
<dbReference type="AlphaFoldDB" id="A0A2K3PID0"/>
<dbReference type="InterPro" id="IPR014729">
    <property type="entry name" value="Rossmann-like_a/b/a_fold"/>
</dbReference>
<gene>
    <name evidence="11" type="ORF">L195_g011737</name>
</gene>
<comment type="similarity">
    <text evidence="1">Belongs to the class-I aminoacyl-tRNA synthetase family.</text>
</comment>
<keyword evidence="3 11" id="KW-0436">Ligase</keyword>
<evidence type="ECO:0000256" key="6">
    <source>
        <dbReference type="ARBA" id="ARBA00022917"/>
    </source>
</evidence>